<name>A0A0E4FWX1_9BRAD</name>
<dbReference type="Pfam" id="PF10604">
    <property type="entry name" value="Polyketide_cyc2"/>
    <property type="match status" value="1"/>
</dbReference>
<dbReference type="CDD" id="cd07821">
    <property type="entry name" value="PYR_PYL_RCAR_like"/>
    <property type="match status" value="1"/>
</dbReference>
<dbReference type="EMBL" id="AP014685">
    <property type="protein sequence ID" value="BAR60609.1"/>
    <property type="molecule type" value="Genomic_DNA"/>
</dbReference>
<sequence length="151" mass="17465">MPHIVKSTILDAPTDAAWSVLRDFNGHDRWHPAVATSMIERAQPSDKIGCVRRFKLKDGSELREQLLALSDLEQSFSYCLLDTPVPMFNYVAHVRLLPVTDGDRTFWHWESRFTTRPEDKDRITHMVAEDIYQAGFEAIRRHLKEAASSWP</sequence>
<organism evidence="1 2">
    <name type="scientific">Bradyrhizobium diazoefficiens</name>
    <dbReference type="NCBI Taxonomy" id="1355477"/>
    <lineage>
        <taxon>Bacteria</taxon>
        <taxon>Pseudomonadati</taxon>
        <taxon>Pseudomonadota</taxon>
        <taxon>Alphaproteobacteria</taxon>
        <taxon>Hyphomicrobiales</taxon>
        <taxon>Nitrobacteraceae</taxon>
        <taxon>Bradyrhizobium</taxon>
    </lineage>
</organism>
<evidence type="ECO:0000313" key="1">
    <source>
        <dbReference type="EMBL" id="BAR60609.1"/>
    </source>
</evidence>
<dbReference type="SUPFAM" id="SSF55961">
    <property type="entry name" value="Bet v1-like"/>
    <property type="match status" value="1"/>
</dbReference>
<reference evidence="1 2" key="1">
    <citation type="submission" date="2014-11" db="EMBL/GenBank/DDBJ databases">
        <title>Symbiosis island explosion on the genome of extra-slow-growing strains of soybean bradyrhizobia with massive insertion sequences.</title>
        <authorList>
            <person name="Iida T."/>
            <person name="Minamisawa K."/>
        </authorList>
    </citation>
    <scope>NUCLEOTIDE SEQUENCE [LARGE SCALE GENOMIC DNA]</scope>
    <source>
        <strain evidence="1 2">NK6</strain>
    </source>
</reference>
<dbReference type="OMA" id="WESRFTT"/>
<dbReference type="GeneID" id="46490411"/>
<dbReference type="RefSeq" id="WP_011086162.1">
    <property type="nucleotide sequence ID" value="NZ_AJQI01000160.1"/>
</dbReference>
<accession>A0A0E4FWX1</accession>
<proteinExistence type="predicted"/>
<dbReference type="Gene3D" id="3.30.530.20">
    <property type="match status" value="1"/>
</dbReference>
<gene>
    <name evidence="1" type="ORF">NK6_7458</name>
</gene>
<dbReference type="PANTHER" id="PTHR39332">
    <property type="entry name" value="BLL4707 PROTEIN"/>
    <property type="match status" value="1"/>
</dbReference>
<dbReference type="InterPro" id="IPR023393">
    <property type="entry name" value="START-like_dom_sf"/>
</dbReference>
<dbReference type="PANTHER" id="PTHR39332:SF7">
    <property type="entry name" value="SRPBCC FAMILY PROTEIN"/>
    <property type="match status" value="1"/>
</dbReference>
<dbReference type="AlphaFoldDB" id="A0A0E4FWX1"/>
<dbReference type="Proteomes" id="UP000063308">
    <property type="component" value="Chromosome"/>
</dbReference>
<evidence type="ECO:0000313" key="2">
    <source>
        <dbReference type="Proteomes" id="UP000063308"/>
    </source>
</evidence>
<protein>
    <submittedName>
        <fullName evidence="1">Uncharacterized protein</fullName>
    </submittedName>
</protein>
<dbReference type="InterPro" id="IPR019587">
    <property type="entry name" value="Polyketide_cyclase/dehydratase"/>
</dbReference>